<dbReference type="PROSITE" id="PS50882">
    <property type="entry name" value="YTH"/>
    <property type="match status" value="1"/>
</dbReference>
<protein>
    <recommendedName>
        <fullName evidence="2">YTH domain-containing protein</fullName>
    </recommendedName>
</protein>
<feature type="region of interest" description="Disordered" evidence="1">
    <location>
        <begin position="233"/>
        <end position="270"/>
    </location>
</feature>
<feature type="domain" description="YTH" evidence="2">
    <location>
        <begin position="77"/>
        <end position="213"/>
    </location>
</feature>
<organism evidence="3 4">
    <name type="scientific">Microthyrium microscopicum</name>
    <dbReference type="NCBI Taxonomy" id="703497"/>
    <lineage>
        <taxon>Eukaryota</taxon>
        <taxon>Fungi</taxon>
        <taxon>Dikarya</taxon>
        <taxon>Ascomycota</taxon>
        <taxon>Pezizomycotina</taxon>
        <taxon>Dothideomycetes</taxon>
        <taxon>Dothideomycetes incertae sedis</taxon>
        <taxon>Microthyriales</taxon>
        <taxon>Microthyriaceae</taxon>
        <taxon>Microthyrium</taxon>
    </lineage>
</organism>
<name>A0A6A6UTU7_9PEZI</name>
<keyword evidence="4" id="KW-1185">Reference proteome</keyword>
<dbReference type="OrthoDB" id="306690at2759"/>
<evidence type="ECO:0000313" key="3">
    <source>
        <dbReference type="EMBL" id="KAF2675196.1"/>
    </source>
</evidence>
<accession>A0A6A6UTU7</accession>
<dbReference type="CDD" id="cd21134">
    <property type="entry name" value="YTH"/>
    <property type="match status" value="1"/>
</dbReference>
<feature type="region of interest" description="Disordered" evidence="1">
    <location>
        <begin position="1"/>
        <end position="61"/>
    </location>
</feature>
<gene>
    <name evidence="3" type="ORF">BT63DRAFT_450180</name>
</gene>
<reference evidence="3" key="1">
    <citation type="journal article" date="2020" name="Stud. Mycol.">
        <title>101 Dothideomycetes genomes: a test case for predicting lifestyles and emergence of pathogens.</title>
        <authorList>
            <person name="Haridas S."/>
            <person name="Albert R."/>
            <person name="Binder M."/>
            <person name="Bloem J."/>
            <person name="Labutti K."/>
            <person name="Salamov A."/>
            <person name="Andreopoulos B."/>
            <person name="Baker S."/>
            <person name="Barry K."/>
            <person name="Bills G."/>
            <person name="Bluhm B."/>
            <person name="Cannon C."/>
            <person name="Castanera R."/>
            <person name="Culley D."/>
            <person name="Daum C."/>
            <person name="Ezra D."/>
            <person name="Gonzalez J."/>
            <person name="Henrissat B."/>
            <person name="Kuo A."/>
            <person name="Liang C."/>
            <person name="Lipzen A."/>
            <person name="Lutzoni F."/>
            <person name="Magnuson J."/>
            <person name="Mondo S."/>
            <person name="Nolan M."/>
            <person name="Ohm R."/>
            <person name="Pangilinan J."/>
            <person name="Park H.-J."/>
            <person name="Ramirez L."/>
            <person name="Alfaro M."/>
            <person name="Sun H."/>
            <person name="Tritt A."/>
            <person name="Yoshinaga Y."/>
            <person name="Zwiers L.-H."/>
            <person name="Turgeon B."/>
            <person name="Goodwin S."/>
            <person name="Spatafora J."/>
            <person name="Crous P."/>
            <person name="Grigoriev I."/>
        </authorList>
    </citation>
    <scope>NUCLEOTIDE SEQUENCE</scope>
    <source>
        <strain evidence="3">CBS 115976</strain>
    </source>
</reference>
<proteinExistence type="predicted"/>
<dbReference type="Gene3D" id="3.10.590.10">
    <property type="entry name" value="ph1033 like domains"/>
    <property type="match status" value="1"/>
</dbReference>
<evidence type="ECO:0000256" key="1">
    <source>
        <dbReference type="SAM" id="MobiDB-lite"/>
    </source>
</evidence>
<dbReference type="GO" id="GO:0003723">
    <property type="term" value="F:RNA binding"/>
    <property type="evidence" value="ECO:0007669"/>
    <property type="project" value="InterPro"/>
</dbReference>
<evidence type="ECO:0000259" key="2">
    <source>
        <dbReference type="PROSITE" id="PS50882"/>
    </source>
</evidence>
<dbReference type="Proteomes" id="UP000799302">
    <property type="component" value="Unassembled WGS sequence"/>
</dbReference>
<feature type="compositionally biased region" description="Polar residues" evidence="1">
    <location>
        <begin position="50"/>
        <end position="61"/>
    </location>
</feature>
<dbReference type="Pfam" id="PF04146">
    <property type="entry name" value="YTH"/>
    <property type="match status" value="1"/>
</dbReference>
<sequence>MPRSAQPLKDMHKSNIPMEGPQKKKSKALATRTRERSPRTSTMRRHGRSRSPQSRESTIRSRSPITSFFQYQGSTDIAFFIVKPLNVEVLQESMIDGLWAQNRRTEQELREAFNKHQHVFLIFHWQKKKLQTILGYARLKLPPSTVPLPNWYDRQSQLSDSRGMRLEWLGKVPFDLHADALLAGQLAKACGEKTRFSALPHFKQIDSEVGGRICDWLSNTALVQAAHDKANDMDVDNDHGANVMDVDNGRGANDMDVDKARGMDGMDTDI</sequence>
<evidence type="ECO:0000313" key="4">
    <source>
        <dbReference type="Proteomes" id="UP000799302"/>
    </source>
</evidence>
<dbReference type="AlphaFoldDB" id="A0A6A6UTU7"/>
<dbReference type="InterPro" id="IPR007275">
    <property type="entry name" value="YTH_domain"/>
</dbReference>
<dbReference type="EMBL" id="MU004230">
    <property type="protein sequence ID" value="KAF2675196.1"/>
    <property type="molecule type" value="Genomic_DNA"/>
</dbReference>